<evidence type="ECO:0000313" key="2">
    <source>
        <dbReference type="Proteomes" id="UP001151760"/>
    </source>
</evidence>
<reference evidence="1" key="1">
    <citation type="journal article" date="2022" name="Int. J. Mol. Sci.">
        <title>Draft Genome of Tanacetum Coccineum: Genomic Comparison of Closely Related Tanacetum-Family Plants.</title>
        <authorList>
            <person name="Yamashiro T."/>
            <person name="Shiraishi A."/>
            <person name="Nakayama K."/>
            <person name="Satake H."/>
        </authorList>
    </citation>
    <scope>NUCLEOTIDE SEQUENCE</scope>
</reference>
<evidence type="ECO:0000313" key="1">
    <source>
        <dbReference type="EMBL" id="GJU00425.1"/>
    </source>
</evidence>
<dbReference type="EMBL" id="BQNB010020863">
    <property type="protein sequence ID" value="GJU00425.1"/>
    <property type="molecule type" value="Genomic_DNA"/>
</dbReference>
<proteinExistence type="predicted"/>
<keyword evidence="2" id="KW-1185">Reference proteome</keyword>
<protein>
    <submittedName>
        <fullName evidence="1">Uncharacterized protein</fullName>
    </submittedName>
</protein>
<dbReference type="Proteomes" id="UP001151760">
    <property type="component" value="Unassembled WGS sequence"/>
</dbReference>
<reference evidence="1" key="2">
    <citation type="submission" date="2022-01" db="EMBL/GenBank/DDBJ databases">
        <authorList>
            <person name="Yamashiro T."/>
            <person name="Shiraishi A."/>
            <person name="Satake H."/>
            <person name="Nakayama K."/>
        </authorList>
    </citation>
    <scope>NUCLEOTIDE SEQUENCE</scope>
</reference>
<organism evidence="1 2">
    <name type="scientific">Tanacetum coccineum</name>
    <dbReference type="NCBI Taxonomy" id="301880"/>
    <lineage>
        <taxon>Eukaryota</taxon>
        <taxon>Viridiplantae</taxon>
        <taxon>Streptophyta</taxon>
        <taxon>Embryophyta</taxon>
        <taxon>Tracheophyta</taxon>
        <taxon>Spermatophyta</taxon>
        <taxon>Magnoliopsida</taxon>
        <taxon>eudicotyledons</taxon>
        <taxon>Gunneridae</taxon>
        <taxon>Pentapetalae</taxon>
        <taxon>asterids</taxon>
        <taxon>campanulids</taxon>
        <taxon>Asterales</taxon>
        <taxon>Asteraceae</taxon>
        <taxon>Asteroideae</taxon>
        <taxon>Anthemideae</taxon>
        <taxon>Anthemidinae</taxon>
        <taxon>Tanacetum</taxon>
    </lineage>
</organism>
<name>A0ABQ5IL83_9ASTR</name>
<comment type="caution">
    <text evidence="1">The sequence shown here is derived from an EMBL/GenBank/DDBJ whole genome shotgun (WGS) entry which is preliminary data.</text>
</comment>
<sequence length="87" mass="9886">MLEIRIGLVLFQGLQISMGMEMLRSLCQHCTVKPRKRDAAYLQTQLQIVQKEEAGIQLNFEEFDFMAAAGACEETEKLSYSILFSHG</sequence>
<accession>A0ABQ5IL83</accession>
<gene>
    <name evidence="1" type="ORF">Tco_1110763</name>
</gene>